<dbReference type="RefSeq" id="XP_012201365.1">
    <property type="nucleotide sequence ID" value="XM_012345975.1"/>
</dbReference>
<organism evidence="1 2">
    <name type="scientific">Saprolegnia parasitica (strain CBS 223.65)</name>
    <dbReference type="NCBI Taxonomy" id="695850"/>
    <lineage>
        <taxon>Eukaryota</taxon>
        <taxon>Sar</taxon>
        <taxon>Stramenopiles</taxon>
        <taxon>Oomycota</taxon>
        <taxon>Saprolegniomycetes</taxon>
        <taxon>Saprolegniales</taxon>
        <taxon>Saprolegniaceae</taxon>
        <taxon>Saprolegnia</taxon>
    </lineage>
</organism>
<dbReference type="KEGG" id="spar:SPRG_07181"/>
<proteinExistence type="predicted"/>
<sequence length="74" mass="7847">MTPGSILYTRASVDGNIVQAAVRRDGVGTGERQGNKTLTQVPYDGLQLCGVDKYNQALGESLKLSATPLSQSCF</sequence>
<dbReference type="GeneID" id="24129479"/>
<keyword evidence="2" id="KW-1185">Reference proteome</keyword>
<evidence type="ECO:0000313" key="2">
    <source>
        <dbReference type="Proteomes" id="UP000030745"/>
    </source>
</evidence>
<name>A0A067CBM5_SAPPC</name>
<reference evidence="1 2" key="1">
    <citation type="journal article" date="2013" name="PLoS Genet.">
        <title>Distinctive expansion of potential virulence genes in the genome of the oomycete fish pathogen Saprolegnia parasitica.</title>
        <authorList>
            <person name="Jiang R.H."/>
            <person name="de Bruijn I."/>
            <person name="Haas B.J."/>
            <person name="Belmonte R."/>
            <person name="Lobach L."/>
            <person name="Christie J."/>
            <person name="van den Ackerveken G."/>
            <person name="Bottin A."/>
            <person name="Bulone V."/>
            <person name="Diaz-Moreno S.M."/>
            <person name="Dumas B."/>
            <person name="Fan L."/>
            <person name="Gaulin E."/>
            <person name="Govers F."/>
            <person name="Grenville-Briggs L.J."/>
            <person name="Horner N.R."/>
            <person name="Levin J.Z."/>
            <person name="Mammella M."/>
            <person name="Meijer H.J."/>
            <person name="Morris P."/>
            <person name="Nusbaum C."/>
            <person name="Oome S."/>
            <person name="Phillips A.J."/>
            <person name="van Rooyen D."/>
            <person name="Rzeszutek E."/>
            <person name="Saraiva M."/>
            <person name="Secombes C.J."/>
            <person name="Seidl M.F."/>
            <person name="Snel B."/>
            <person name="Stassen J.H."/>
            <person name="Sykes S."/>
            <person name="Tripathy S."/>
            <person name="van den Berg H."/>
            <person name="Vega-Arreguin J.C."/>
            <person name="Wawra S."/>
            <person name="Young S.K."/>
            <person name="Zeng Q."/>
            <person name="Dieguez-Uribeondo J."/>
            <person name="Russ C."/>
            <person name="Tyler B.M."/>
            <person name="van West P."/>
        </authorList>
    </citation>
    <scope>NUCLEOTIDE SEQUENCE [LARGE SCALE GENOMIC DNA]</scope>
    <source>
        <strain evidence="1 2">CBS 223.65</strain>
    </source>
</reference>
<gene>
    <name evidence="1" type="ORF">SPRG_07181</name>
</gene>
<dbReference type="EMBL" id="KK583214">
    <property type="protein sequence ID" value="KDO27908.1"/>
    <property type="molecule type" value="Genomic_DNA"/>
</dbReference>
<evidence type="ECO:0000313" key="1">
    <source>
        <dbReference type="EMBL" id="KDO27908.1"/>
    </source>
</evidence>
<dbReference type="Proteomes" id="UP000030745">
    <property type="component" value="Unassembled WGS sequence"/>
</dbReference>
<accession>A0A067CBM5</accession>
<protein>
    <submittedName>
        <fullName evidence="1">Uncharacterized protein</fullName>
    </submittedName>
</protein>
<dbReference type="AlphaFoldDB" id="A0A067CBM5"/>
<dbReference type="VEuPathDB" id="FungiDB:SPRG_07181"/>